<keyword evidence="4" id="KW-1185">Reference proteome</keyword>
<evidence type="ECO:0000256" key="1">
    <source>
        <dbReference type="ARBA" id="ARBA00004123"/>
    </source>
</evidence>
<evidence type="ECO:0000256" key="2">
    <source>
        <dbReference type="ARBA" id="ARBA00023242"/>
    </source>
</evidence>
<dbReference type="Pfam" id="PF04874">
    <property type="entry name" value="Mak16"/>
    <property type="match status" value="1"/>
</dbReference>
<dbReference type="InterPro" id="IPR006958">
    <property type="entry name" value="Mak16"/>
</dbReference>
<feature type="non-terminal residue" evidence="3">
    <location>
        <position position="1"/>
    </location>
</feature>
<sequence>FSHLCYVSCSKVLLFPREKIMTTPRKEIKREARREEKALKAAPLENVVELFCLIIEKEILERLKKGVYGDIYNYPIDAYNNVLDKGELLASEDEQEEEFETEYVEAYEQFEEEDDMEDFGGQSIGKKLHLNIIPDCIGMDDEEAVAVDRKRLKRDSKHEKDKSVARKKKARVLVEVRFETY</sequence>
<keyword evidence="2" id="KW-0539">Nucleus</keyword>
<dbReference type="GO" id="GO:0030687">
    <property type="term" value="C:preribosome, large subunit precursor"/>
    <property type="evidence" value="ECO:0007669"/>
    <property type="project" value="TreeGrafter"/>
</dbReference>
<dbReference type="PANTHER" id="PTHR23405">
    <property type="entry name" value="MAINTENANCE OF KILLER 16 MAK16 PROTEIN-RELATED"/>
    <property type="match status" value="1"/>
</dbReference>
<protein>
    <submittedName>
        <fullName evidence="3">Uncharacterized protein</fullName>
    </submittedName>
</protein>
<accession>A0A6A4LXW2</accession>
<reference evidence="3 4" key="1">
    <citation type="journal article" date="2019" name="Genome Biol. Evol.">
        <title>The Rhododendron genome and chromosomal organization provide insight into shared whole-genome duplications across the heath family (Ericaceae).</title>
        <authorList>
            <person name="Soza V.L."/>
            <person name="Lindsley D."/>
            <person name="Waalkes A."/>
            <person name="Ramage E."/>
            <person name="Patwardhan R.P."/>
            <person name="Burton J.N."/>
            <person name="Adey A."/>
            <person name="Kumar A."/>
            <person name="Qiu R."/>
            <person name="Shendure J."/>
            <person name="Hall B."/>
        </authorList>
    </citation>
    <scope>NUCLEOTIDE SEQUENCE [LARGE SCALE GENOMIC DNA]</scope>
    <source>
        <strain evidence="3">RSF 1966-606</strain>
    </source>
</reference>
<evidence type="ECO:0000313" key="4">
    <source>
        <dbReference type="Proteomes" id="UP000428333"/>
    </source>
</evidence>
<dbReference type="GO" id="GO:0000460">
    <property type="term" value="P:maturation of 5.8S rRNA"/>
    <property type="evidence" value="ECO:0007669"/>
    <property type="project" value="TreeGrafter"/>
</dbReference>
<name>A0A6A4LXW2_9ERIC</name>
<evidence type="ECO:0000313" key="3">
    <source>
        <dbReference type="EMBL" id="KAE9462935.1"/>
    </source>
</evidence>
<dbReference type="EMBL" id="QEFC01000643">
    <property type="protein sequence ID" value="KAE9462935.1"/>
    <property type="molecule type" value="Genomic_DNA"/>
</dbReference>
<gene>
    <name evidence="3" type="ORF">C3L33_05157</name>
</gene>
<comment type="caution">
    <text evidence="3">The sequence shown here is derived from an EMBL/GenBank/DDBJ whole genome shotgun (WGS) entry which is preliminary data.</text>
</comment>
<dbReference type="GO" id="GO:0005730">
    <property type="term" value="C:nucleolus"/>
    <property type="evidence" value="ECO:0007669"/>
    <property type="project" value="TreeGrafter"/>
</dbReference>
<proteinExistence type="predicted"/>
<dbReference type="AlphaFoldDB" id="A0A6A4LXW2"/>
<dbReference type="OrthoDB" id="10251342at2759"/>
<comment type="subcellular location">
    <subcellularLocation>
        <location evidence="1">Nucleus</location>
    </subcellularLocation>
</comment>
<dbReference type="Proteomes" id="UP000428333">
    <property type="component" value="Linkage Group LG03"/>
</dbReference>
<dbReference type="GO" id="GO:0000470">
    <property type="term" value="P:maturation of LSU-rRNA"/>
    <property type="evidence" value="ECO:0007669"/>
    <property type="project" value="TreeGrafter"/>
</dbReference>
<dbReference type="PANTHER" id="PTHR23405:SF14">
    <property type="entry name" value="PROTEIN MAK16 HOMOLOG"/>
    <property type="match status" value="1"/>
</dbReference>
<organism evidence="3 4">
    <name type="scientific">Rhododendron williamsianum</name>
    <dbReference type="NCBI Taxonomy" id="262921"/>
    <lineage>
        <taxon>Eukaryota</taxon>
        <taxon>Viridiplantae</taxon>
        <taxon>Streptophyta</taxon>
        <taxon>Embryophyta</taxon>
        <taxon>Tracheophyta</taxon>
        <taxon>Spermatophyta</taxon>
        <taxon>Magnoliopsida</taxon>
        <taxon>eudicotyledons</taxon>
        <taxon>Gunneridae</taxon>
        <taxon>Pentapetalae</taxon>
        <taxon>asterids</taxon>
        <taxon>Ericales</taxon>
        <taxon>Ericaceae</taxon>
        <taxon>Ericoideae</taxon>
        <taxon>Rhodoreae</taxon>
        <taxon>Rhododendron</taxon>
    </lineage>
</organism>